<dbReference type="PANTHER" id="PTHR32247:SF4">
    <property type="entry name" value="DIRECT IAP-BINDING PROTEIN WITH LOW PI"/>
    <property type="match status" value="1"/>
</dbReference>
<sequence length="258" mass="28572">MQAVRQCSVCAGRVAGGHLWSQVNVSGLQKSVLRKGTCVRFQSRSESVLVGSRMSAFGDRTDGPNRRRVSSGPQDFPWTQVENLSHDSLIRRAASLVTDSSSTFLSQSTLALTEALSEYSKAVYTRIAVQRRYLASLGKLTPAEKDSILEVINSQRAQASARMDECRHFESNWINAVNMCKLAADTANSSGAEQASTTLQTHVQVAQAQVDEARRLSEDVNKKLAETKVEEIQRMAEYAAFLNDNEEPELHEAYLRED</sequence>
<dbReference type="GO" id="GO:0005739">
    <property type="term" value="C:mitochondrion"/>
    <property type="evidence" value="ECO:0007669"/>
    <property type="project" value="UniProtKB-SubCell"/>
</dbReference>
<feature type="coiled-coil region" evidence="7">
    <location>
        <begin position="203"/>
        <end position="230"/>
    </location>
</feature>
<dbReference type="PANTHER" id="PTHR32247">
    <property type="entry name" value="DIABLO HOMOLOG, MITOCHONDRIAL"/>
    <property type="match status" value="1"/>
</dbReference>
<dbReference type="InterPro" id="IPR015142">
    <property type="entry name" value="Smac_DIABLO"/>
</dbReference>
<dbReference type="GO" id="GO:0051402">
    <property type="term" value="P:neuron apoptotic process"/>
    <property type="evidence" value="ECO:0007669"/>
    <property type="project" value="TreeGrafter"/>
</dbReference>
<evidence type="ECO:0000256" key="5">
    <source>
        <dbReference type="ARBA" id="ARBA00033049"/>
    </source>
</evidence>
<proteinExistence type="inferred from homology"/>
<gene>
    <name evidence="9" type="ORF">fugu_011038</name>
</gene>
<keyword evidence="3" id="KW-0809">Transit peptide</keyword>
<reference evidence="9 10" key="1">
    <citation type="submission" date="2019-04" db="EMBL/GenBank/DDBJ databases">
        <title>The sequence and de novo assembly of Takifugu bimaculatus genome using PacBio and Hi-C technologies.</title>
        <authorList>
            <person name="Xu P."/>
            <person name="Liu B."/>
            <person name="Zhou Z."/>
        </authorList>
    </citation>
    <scope>NUCLEOTIDE SEQUENCE [LARGE SCALE GENOMIC DNA]</scope>
    <source>
        <strain evidence="9">TB-2018</strain>
        <tissue evidence="9">Muscle</tissue>
    </source>
</reference>
<organism evidence="9 10">
    <name type="scientific">Takifugu bimaculatus</name>
    <dbReference type="NCBI Taxonomy" id="433685"/>
    <lineage>
        <taxon>Eukaryota</taxon>
        <taxon>Metazoa</taxon>
        <taxon>Chordata</taxon>
        <taxon>Craniata</taxon>
        <taxon>Vertebrata</taxon>
        <taxon>Euteleostomi</taxon>
        <taxon>Actinopterygii</taxon>
        <taxon>Neopterygii</taxon>
        <taxon>Teleostei</taxon>
        <taxon>Neoteleostei</taxon>
        <taxon>Acanthomorphata</taxon>
        <taxon>Eupercaria</taxon>
        <taxon>Tetraodontiformes</taxon>
        <taxon>Tetradontoidea</taxon>
        <taxon>Tetraodontidae</taxon>
        <taxon>Takifugu</taxon>
    </lineage>
</organism>
<evidence type="ECO:0000256" key="2">
    <source>
        <dbReference type="ARBA" id="ARBA00022703"/>
    </source>
</evidence>
<dbReference type="EMBL" id="SWLE01000003">
    <property type="protein sequence ID" value="TNN01656.1"/>
    <property type="molecule type" value="Genomic_DNA"/>
</dbReference>
<dbReference type="Gene3D" id="1.20.58.70">
    <property type="match status" value="1"/>
</dbReference>
<keyword evidence="2" id="KW-0053">Apoptosis</keyword>
<dbReference type="InterPro" id="IPR009062">
    <property type="entry name" value="Smac/DIABLO-like_sf"/>
</dbReference>
<keyword evidence="4" id="KW-0496">Mitochondrion</keyword>
<evidence type="ECO:0000256" key="3">
    <source>
        <dbReference type="ARBA" id="ARBA00022946"/>
    </source>
</evidence>
<evidence type="ECO:0000313" key="10">
    <source>
        <dbReference type="Proteomes" id="UP000516260"/>
    </source>
</evidence>
<evidence type="ECO:0000256" key="8">
    <source>
        <dbReference type="SAM" id="MobiDB-lite"/>
    </source>
</evidence>
<accession>A0A4Z2CBV3</accession>
<dbReference type="SUPFAM" id="SSF46984">
    <property type="entry name" value="Smac/diablo"/>
    <property type="match status" value="1"/>
</dbReference>
<comment type="similarity">
    <text evidence="6">Belongs to the Smac/DIABLO protein family.</text>
</comment>
<evidence type="ECO:0000313" key="9">
    <source>
        <dbReference type="EMBL" id="TNN01656.1"/>
    </source>
</evidence>
<evidence type="ECO:0000256" key="6">
    <source>
        <dbReference type="ARBA" id="ARBA00046319"/>
    </source>
</evidence>
<comment type="caution">
    <text evidence="9">The sequence shown here is derived from an EMBL/GenBank/DDBJ whole genome shotgun (WGS) entry which is preliminary data.</text>
</comment>
<dbReference type="GO" id="GO:0008631">
    <property type="term" value="P:intrinsic apoptotic signaling pathway in response to oxidative stress"/>
    <property type="evidence" value="ECO:0007669"/>
    <property type="project" value="TreeGrafter"/>
</dbReference>
<evidence type="ECO:0000256" key="1">
    <source>
        <dbReference type="ARBA" id="ARBA00004173"/>
    </source>
</evidence>
<dbReference type="Proteomes" id="UP000516260">
    <property type="component" value="Chromosome 11"/>
</dbReference>
<evidence type="ECO:0000256" key="7">
    <source>
        <dbReference type="SAM" id="Coils"/>
    </source>
</evidence>
<evidence type="ECO:0000256" key="4">
    <source>
        <dbReference type="ARBA" id="ARBA00023128"/>
    </source>
</evidence>
<comment type="subcellular location">
    <subcellularLocation>
        <location evidence="1">Mitochondrion</location>
    </subcellularLocation>
</comment>
<keyword evidence="7" id="KW-0175">Coiled coil</keyword>
<keyword evidence="10" id="KW-1185">Reference proteome</keyword>
<dbReference type="AlphaFoldDB" id="A0A4Z2CBV3"/>
<feature type="region of interest" description="Disordered" evidence="8">
    <location>
        <begin position="55"/>
        <end position="75"/>
    </location>
</feature>
<dbReference type="GO" id="GO:0043065">
    <property type="term" value="P:positive regulation of apoptotic process"/>
    <property type="evidence" value="ECO:0007669"/>
    <property type="project" value="UniProtKB-ARBA"/>
</dbReference>
<name>A0A4Z2CBV3_9TELE</name>
<dbReference type="Pfam" id="PF09057">
    <property type="entry name" value="Smac_DIABLO"/>
    <property type="match status" value="1"/>
</dbReference>
<dbReference type="FunFam" id="1.20.58.70:FF:000012">
    <property type="entry name" value="diablo homolog, mitochondrial isoform X1"/>
    <property type="match status" value="1"/>
</dbReference>
<protein>
    <recommendedName>
        <fullName evidence="5">Direct IAP-binding protein with low pI</fullName>
    </recommendedName>
</protein>